<dbReference type="InterPro" id="IPR037237">
    <property type="entry name" value="IlvD/EDD_N"/>
</dbReference>
<dbReference type="OrthoDB" id="7793094at2"/>
<feature type="domain" description="Dihydroxy-acid/6-phosphogluconate dehydratase N-terminal" evidence="3">
    <location>
        <begin position="75"/>
        <end position="177"/>
    </location>
</feature>
<dbReference type="SUPFAM" id="SSF52016">
    <property type="entry name" value="LeuD/IlvD-like"/>
    <property type="match status" value="1"/>
</dbReference>
<dbReference type="PANTHER" id="PTHR43661:SF3">
    <property type="entry name" value="D-XYLONATE DEHYDRATASE YAGF-RELATED"/>
    <property type="match status" value="1"/>
</dbReference>
<evidence type="ECO:0000259" key="4">
    <source>
        <dbReference type="Pfam" id="PF24877"/>
    </source>
</evidence>
<evidence type="ECO:0000256" key="1">
    <source>
        <dbReference type="ARBA" id="ARBA00006486"/>
    </source>
</evidence>
<dbReference type="AlphaFoldDB" id="A0A4Q9VHM1"/>
<dbReference type="Pfam" id="PF24877">
    <property type="entry name" value="ILV_EDD_C"/>
    <property type="match status" value="1"/>
</dbReference>
<dbReference type="InterPro" id="IPR042096">
    <property type="entry name" value="Dihydro-acid_dehy_C"/>
</dbReference>
<sequence>MTASTNAPINPEFADLFVEEAYNPYRSCIQGLSNEPITVRALLARAEALLVDDPDFGGLGDFSLAAIVERLATNRPRIAIIQGSPDHPAHLADHEHALRAAARVWQNGGVPFTFGIPVICDGTAQSNIGQSYSLASRNHTAMAVNINFEGHSYHAAYVMSGCDKTPTGILSGLAAADRARREPERGTAPVWAVFVPAHVLKGGTIPKATRSKLADLQAKAIAAGDAQLAADIEENSRYILQCSSGEAFLGQLNRAVGRGIVDRPEADRLLDELAAATCDEKGGICAFNGTGNSSRTLVSALGFVPRGAELLIAEPELSIVEASVDTLFRMINKPEFAVCEILKANYANAIRVHNATGSSSNLMLHMPAVMRHAGFDVTLFDYEKVRDAHPVPDIFAHSLTEGRDTYTLACQAKAGQNAGLESIVKVLADLGVPMNLDAPTVTGKTWGERIAALPFAVSPDLPQERSVIRTTPIRALSGTDVMRGNFFSSCTLKVAGMATEQVRRFDGRVFLVRHFENETDCNRELQSTDLVKTLAETMILPAALTDRLRAVNGGDVGDSVEEMVVKGTLAFAFVIAGQGPKAFGMPEMFAPSAYLRHQGILERTSILMTDGRYSGVTKGACVGHVTPEAFEGGGIGALVTGDLLWVRLSERRIDLLDPAAFLAGRLEPLAAAPTPERATLVAERQARMERRKWQVAACSWIDDTTSAEKGVVPLAVDRRAILPWQG</sequence>
<keyword evidence="2" id="KW-0456">Lyase</keyword>
<name>A0A4Q9VHM1_9HYPH</name>
<dbReference type="Proteomes" id="UP000292781">
    <property type="component" value="Unassembled WGS sequence"/>
</dbReference>
<gene>
    <name evidence="5" type="ORF">EYW49_17980</name>
</gene>
<dbReference type="EMBL" id="SJFN01000032">
    <property type="protein sequence ID" value="TBW34636.1"/>
    <property type="molecule type" value="Genomic_DNA"/>
</dbReference>
<evidence type="ECO:0000313" key="5">
    <source>
        <dbReference type="EMBL" id="TBW34636.1"/>
    </source>
</evidence>
<accession>A0A4Q9VHM1</accession>
<dbReference type="GO" id="GO:0005829">
    <property type="term" value="C:cytosol"/>
    <property type="evidence" value="ECO:0007669"/>
    <property type="project" value="TreeGrafter"/>
</dbReference>
<organism evidence="5 6">
    <name type="scientific">Siculibacillus lacustris</name>
    <dbReference type="NCBI Taxonomy" id="1549641"/>
    <lineage>
        <taxon>Bacteria</taxon>
        <taxon>Pseudomonadati</taxon>
        <taxon>Pseudomonadota</taxon>
        <taxon>Alphaproteobacteria</taxon>
        <taxon>Hyphomicrobiales</taxon>
        <taxon>Ancalomicrobiaceae</taxon>
        <taxon>Siculibacillus</taxon>
    </lineage>
</organism>
<proteinExistence type="inferred from homology"/>
<dbReference type="RefSeq" id="WP_131311013.1">
    <property type="nucleotide sequence ID" value="NZ_SJFN01000032.1"/>
</dbReference>
<comment type="similarity">
    <text evidence="1">Belongs to the IlvD/Edd family.</text>
</comment>
<evidence type="ECO:0000313" key="6">
    <source>
        <dbReference type="Proteomes" id="UP000292781"/>
    </source>
</evidence>
<comment type="caution">
    <text evidence="5">The sequence shown here is derived from an EMBL/GenBank/DDBJ whole genome shotgun (WGS) entry which is preliminary data.</text>
</comment>
<reference evidence="5 6" key="1">
    <citation type="submission" date="2019-02" db="EMBL/GenBank/DDBJ databases">
        <title>Siculibacillus lacustris gen. nov., sp. nov., a new rosette-forming bacterium isolated from a freshwater crater lake (Lake St. Ana, Romania).</title>
        <authorList>
            <person name="Felfoldi T."/>
            <person name="Marton Z."/>
            <person name="Szabo A."/>
            <person name="Mentes A."/>
            <person name="Boka K."/>
            <person name="Marialigeti K."/>
            <person name="Mathe I."/>
            <person name="Koncz M."/>
            <person name="Schumann P."/>
            <person name="Toth E."/>
        </authorList>
    </citation>
    <scope>NUCLEOTIDE SEQUENCE [LARGE SCALE GENOMIC DNA]</scope>
    <source>
        <strain evidence="5 6">SA-279</strain>
    </source>
</reference>
<dbReference type="PANTHER" id="PTHR43661">
    <property type="entry name" value="D-XYLONATE DEHYDRATASE"/>
    <property type="match status" value="1"/>
</dbReference>
<feature type="domain" description="Dihydroxy-acid/6-phosphogluconate dehydratase N-terminal" evidence="3">
    <location>
        <begin position="270"/>
        <end position="448"/>
    </location>
</feature>
<dbReference type="InterPro" id="IPR000581">
    <property type="entry name" value="ILV_EDD_N"/>
</dbReference>
<evidence type="ECO:0000256" key="2">
    <source>
        <dbReference type="ARBA" id="ARBA00023239"/>
    </source>
</evidence>
<dbReference type="GO" id="GO:0016836">
    <property type="term" value="F:hydro-lyase activity"/>
    <property type="evidence" value="ECO:0007669"/>
    <property type="project" value="TreeGrafter"/>
</dbReference>
<dbReference type="Gene3D" id="3.50.30.80">
    <property type="entry name" value="IlvD/EDD C-terminal domain-like"/>
    <property type="match status" value="1"/>
</dbReference>
<keyword evidence="6" id="KW-1185">Reference proteome</keyword>
<evidence type="ECO:0000259" key="3">
    <source>
        <dbReference type="Pfam" id="PF00920"/>
    </source>
</evidence>
<dbReference type="InterPro" id="IPR056740">
    <property type="entry name" value="ILV_EDD_C"/>
</dbReference>
<protein>
    <submittedName>
        <fullName evidence="5">Dihydroxy-acid dehydratase</fullName>
    </submittedName>
</protein>
<feature type="domain" description="Dihydroxy-acid/6-phosphogluconate dehydratase C-terminal" evidence="4">
    <location>
        <begin position="572"/>
        <end position="671"/>
    </location>
</feature>
<dbReference type="Pfam" id="PF00920">
    <property type="entry name" value="ILVD_EDD_N"/>
    <property type="match status" value="2"/>
</dbReference>
<dbReference type="SUPFAM" id="SSF143975">
    <property type="entry name" value="IlvD/EDD N-terminal domain-like"/>
    <property type="match status" value="1"/>
</dbReference>